<organism evidence="2 3">
    <name type="scientific">Candidatus Methylacidiphilum fumarolicum</name>
    <dbReference type="NCBI Taxonomy" id="591154"/>
    <lineage>
        <taxon>Bacteria</taxon>
        <taxon>Pseudomonadati</taxon>
        <taxon>Verrucomicrobiota</taxon>
        <taxon>Methylacidiphilae</taxon>
        <taxon>Methylacidiphilales</taxon>
        <taxon>Methylacidiphilaceae</taxon>
        <taxon>Methylacidiphilum (ex Ratnadevi et al. 2023)</taxon>
    </lineage>
</organism>
<evidence type="ECO:0000313" key="2">
    <source>
        <dbReference type="EMBL" id="CAI9085676.1"/>
    </source>
</evidence>
<reference evidence="2" key="1">
    <citation type="submission" date="2023-03" db="EMBL/GenBank/DDBJ databases">
        <authorList>
            <person name="Cremers G."/>
            <person name="Picone N."/>
        </authorList>
    </citation>
    <scope>NUCLEOTIDE SEQUENCE</scope>
    <source>
        <strain evidence="2">Sample_alias</strain>
    </source>
</reference>
<accession>A0ABN8XEJ7</accession>
<keyword evidence="1" id="KW-1133">Transmembrane helix</keyword>
<keyword evidence="1" id="KW-0812">Transmembrane</keyword>
<sequence length="50" mass="6184">MNIFHKNVFLKRYVFYIFSLLFFFIRIVNNNFKNTGRLHQTMSVFTLFSE</sequence>
<evidence type="ECO:0000256" key="1">
    <source>
        <dbReference type="SAM" id="Phobius"/>
    </source>
</evidence>
<feature type="transmembrane region" description="Helical" evidence="1">
    <location>
        <begin position="13"/>
        <end position="32"/>
    </location>
</feature>
<protein>
    <submittedName>
        <fullName evidence="2">Uncharacterized protein</fullName>
    </submittedName>
</protein>
<proteinExistence type="predicted"/>
<name>A0ABN8XEJ7_9BACT</name>
<dbReference type="Proteomes" id="UP001161497">
    <property type="component" value="Chromosome"/>
</dbReference>
<gene>
    <name evidence="2" type="ORF">MFUM_1324</name>
</gene>
<evidence type="ECO:0000313" key="3">
    <source>
        <dbReference type="Proteomes" id="UP001161497"/>
    </source>
</evidence>
<dbReference type="EMBL" id="OX458932">
    <property type="protein sequence ID" value="CAI9085676.1"/>
    <property type="molecule type" value="Genomic_DNA"/>
</dbReference>
<keyword evidence="1" id="KW-0472">Membrane</keyword>
<keyword evidence="3" id="KW-1185">Reference proteome</keyword>